<evidence type="ECO:0000256" key="6">
    <source>
        <dbReference type="ARBA" id="ARBA00022989"/>
    </source>
</evidence>
<evidence type="ECO:0000256" key="1">
    <source>
        <dbReference type="ARBA" id="ARBA00004651"/>
    </source>
</evidence>
<dbReference type="PATRIC" id="fig|449659.4.peg.1247"/>
<gene>
    <name evidence="9" type="ORF">IV66_GL001230</name>
</gene>
<keyword evidence="3" id="KW-1003">Cell membrane</keyword>
<evidence type="ECO:0000256" key="3">
    <source>
        <dbReference type="ARBA" id="ARBA00022475"/>
    </source>
</evidence>
<dbReference type="NCBIfam" id="TIGR03426">
    <property type="entry name" value="shape_MreD"/>
    <property type="match status" value="1"/>
</dbReference>
<comment type="similarity">
    <text evidence="2">Belongs to the MreD family.</text>
</comment>
<feature type="transmembrane region" description="Helical" evidence="8">
    <location>
        <begin position="104"/>
        <end position="124"/>
    </location>
</feature>
<dbReference type="InterPro" id="IPR007227">
    <property type="entry name" value="Cell_shape_determining_MreD"/>
</dbReference>
<dbReference type="Pfam" id="PF04093">
    <property type="entry name" value="MreD"/>
    <property type="match status" value="1"/>
</dbReference>
<keyword evidence="10" id="KW-1185">Reference proteome</keyword>
<sequence>MRISKMRYFFPIGAFLFLFLDGSLSHLLSQSFFTTTVAVESRLILLWSVMAICYGQVDHVFIWSAIIGLFFDLFFTGVLGIFTLLLPFMVYLTRNVLTFFNRSFIVVLLIYLIDITVLTTLFYWANALIGFTSVSGVTFIGRTLGPTLAYNLATYVVLYWPLKLFFEKFS</sequence>
<evidence type="ECO:0000256" key="2">
    <source>
        <dbReference type="ARBA" id="ARBA00007776"/>
    </source>
</evidence>
<feature type="transmembrane region" description="Helical" evidence="8">
    <location>
        <begin position="62"/>
        <end position="92"/>
    </location>
</feature>
<evidence type="ECO:0000256" key="4">
    <source>
        <dbReference type="ARBA" id="ARBA00022692"/>
    </source>
</evidence>
<evidence type="ECO:0000313" key="9">
    <source>
        <dbReference type="EMBL" id="KRO01051.1"/>
    </source>
</evidence>
<evidence type="ECO:0000256" key="8">
    <source>
        <dbReference type="SAM" id="Phobius"/>
    </source>
</evidence>
<dbReference type="Proteomes" id="UP000051886">
    <property type="component" value="Unassembled WGS sequence"/>
</dbReference>
<evidence type="ECO:0000256" key="5">
    <source>
        <dbReference type="ARBA" id="ARBA00022960"/>
    </source>
</evidence>
<reference evidence="9 10" key="1">
    <citation type="journal article" date="2015" name="Genome Announc.">
        <title>Expanding the biotechnology potential of lactobacilli through comparative genomics of 213 strains and associated genera.</title>
        <authorList>
            <person name="Sun Z."/>
            <person name="Harris H.M."/>
            <person name="McCann A."/>
            <person name="Guo C."/>
            <person name="Argimon S."/>
            <person name="Zhang W."/>
            <person name="Yang X."/>
            <person name="Jeffery I.B."/>
            <person name="Cooney J.C."/>
            <person name="Kagawa T.F."/>
            <person name="Liu W."/>
            <person name="Song Y."/>
            <person name="Salvetti E."/>
            <person name="Wrobel A."/>
            <person name="Rasinkangas P."/>
            <person name="Parkhill J."/>
            <person name="Rea M.C."/>
            <person name="O'Sullivan O."/>
            <person name="Ritari J."/>
            <person name="Douillard F.P."/>
            <person name="Paul Ross R."/>
            <person name="Yang R."/>
            <person name="Briner A.E."/>
            <person name="Felis G.E."/>
            <person name="de Vos W.M."/>
            <person name="Barrangou R."/>
            <person name="Klaenhammer T.R."/>
            <person name="Caufield P.W."/>
            <person name="Cui Y."/>
            <person name="Zhang H."/>
            <person name="O'Toole P.W."/>
        </authorList>
    </citation>
    <scope>NUCLEOTIDE SEQUENCE [LARGE SCALE GENOMIC DNA]</scope>
    <source>
        <strain evidence="9 10">NBRC 103219</strain>
    </source>
</reference>
<dbReference type="OrthoDB" id="2148512at2"/>
<feature type="transmembrane region" description="Helical" evidence="8">
    <location>
        <begin position="144"/>
        <end position="162"/>
    </location>
</feature>
<keyword evidence="6 8" id="KW-1133">Transmembrane helix</keyword>
<organism evidence="9 10">
    <name type="scientific">Ligilactobacillus pobuzihii</name>
    <dbReference type="NCBI Taxonomy" id="449659"/>
    <lineage>
        <taxon>Bacteria</taxon>
        <taxon>Bacillati</taxon>
        <taxon>Bacillota</taxon>
        <taxon>Bacilli</taxon>
        <taxon>Lactobacillales</taxon>
        <taxon>Lactobacillaceae</taxon>
        <taxon>Ligilactobacillus</taxon>
    </lineage>
</organism>
<comment type="subcellular location">
    <subcellularLocation>
        <location evidence="1">Cell membrane</location>
        <topology evidence="1">Multi-pass membrane protein</topology>
    </subcellularLocation>
</comment>
<name>A0A0R2LM86_9LACO</name>
<dbReference type="RefSeq" id="WP_017868317.1">
    <property type="nucleotide sequence ID" value="NZ_BJYB01000007.1"/>
</dbReference>
<evidence type="ECO:0000256" key="7">
    <source>
        <dbReference type="ARBA" id="ARBA00023136"/>
    </source>
</evidence>
<dbReference type="GO" id="GO:0008360">
    <property type="term" value="P:regulation of cell shape"/>
    <property type="evidence" value="ECO:0007669"/>
    <property type="project" value="UniProtKB-KW"/>
</dbReference>
<accession>A0A0R2LM86</accession>
<protein>
    <submittedName>
        <fullName evidence="9">Rod shape-determining protein</fullName>
    </submittedName>
</protein>
<comment type="caution">
    <text evidence="9">The sequence shown here is derived from an EMBL/GenBank/DDBJ whole genome shotgun (WGS) entry which is preliminary data.</text>
</comment>
<keyword evidence="5" id="KW-0133">Cell shape</keyword>
<keyword evidence="4 8" id="KW-0812">Transmembrane</keyword>
<dbReference type="GO" id="GO:0005886">
    <property type="term" value="C:plasma membrane"/>
    <property type="evidence" value="ECO:0007669"/>
    <property type="project" value="UniProtKB-SubCell"/>
</dbReference>
<dbReference type="AlphaFoldDB" id="A0A0R2LM86"/>
<keyword evidence="7 8" id="KW-0472">Membrane</keyword>
<dbReference type="EMBL" id="JQCN01000017">
    <property type="protein sequence ID" value="KRO01051.1"/>
    <property type="molecule type" value="Genomic_DNA"/>
</dbReference>
<evidence type="ECO:0000313" key="10">
    <source>
        <dbReference type="Proteomes" id="UP000051886"/>
    </source>
</evidence>
<proteinExistence type="inferred from homology"/>
<dbReference type="STRING" id="449659.IV66_GL001230"/>